<feature type="transmembrane region" description="Helical" evidence="5">
    <location>
        <begin position="40"/>
        <end position="56"/>
    </location>
</feature>
<feature type="transmembrane region" description="Helical" evidence="5">
    <location>
        <begin position="130"/>
        <end position="154"/>
    </location>
</feature>
<feature type="transmembrane region" description="Helical" evidence="5">
    <location>
        <begin position="77"/>
        <end position="98"/>
    </location>
</feature>
<dbReference type="Proteomes" id="UP000614058">
    <property type="component" value="Unassembled WGS sequence"/>
</dbReference>
<proteinExistence type="predicted"/>
<dbReference type="RefSeq" id="WP_200522850.1">
    <property type="nucleotide sequence ID" value="NZ_JAEHNZ010000003.1"/>
</dbReference>
<sequence>MKLLKDSLIYLLGELAAKALPFLLLPYLTRKFGAAGYGDLSYWQTLLSLLIIVFSLSQDGALTRYFYVYGKRNLPGVMLAGYGYTALVTLAALGVAAAAQSVNLATVTCAAAAQSVLGVQLAYRQCQKRALSYTLIQTASGVLTSLLTVALLEATHSAPIAFRFAALFIGNAAVSLAAYALMPRNRHHIRLRRLFQAARYIFAFGLPLVLHHASGFIKGQLDRIVIHQHYAPEQLGIYAAGLQLASILSILLLAANKATVPHYYQAVKQGSLNAAKIRRLALAVLAVSPLPAAIAWLLPNTLFTWLLGAQYAGSQYYTVLFLLGFGLTLPYYLLVNHLFYHGKNKRIAVISVLSTLVYLAALFATARIGIRWIPLAMIAGNAAILPILWTNVNDKAA</sequence>
<organism evidence="6 7">
    <name type="scientific">Kingella bonacorsii</name>
    <dbReference type="NCBI Taxonomy" id="2796361"/>
    <lineage>
        <taxon>Bacteria</taxon>
        <taxon>Pseudomonadati</taxon>
        <taxon>Pseudomonadota</taxon>
        <taxon>Betaproteobacteria</taxon>
        <taxon>Neisseriales</taxon>
        <taxon>Neisseriaceae</taxon>
        <taxon>Kingella</taxon>
    </lineage>
</organism>
<keyword evidence="4 5" id="KW-0472">Membrane</keyword>
<name>A0ABS1BU47_9NEIS</name>
<reference evidence="6 7" key="1">
    <citation type="journal article" date="2021" name="Pathogens">
        <title>Isolation and Characterization of Kingella bonacorsii sp. nov., A Novel Kingella Species Detected in a Stable Periodontitis Subject.</title>
        <authorList>
            <person name="Antezack A."/>
            <person name="Boxberger M."/>
            <person name="Rolland C."/>
            <person name="Monnet-Corti V."/>
            <person name="La Scola B."/>
        </authorList>
    </citation>
    <scope>NUCLEOTIDE SEQUENCE [LARGE SCALE GENOMIC DNA]</scope>
    <source>
        <strain evidence="6 7">Marseille-Q4569</strain>
    </source>
</reference>
<feature type="transmembrane region" description="Helical" evidence="5">
    <location>
        <begin position="277"/>
        <end position="296"/>
    </location>
</feature>
<evidence type="ECO:0000313" key="6">
    <source>
        <dbReference type="EMBL" id="MBK0396783.1"/>
    </source>
</evidence>
<evidence type="ECO:0000256" key="5">
    <source>
        <dbReference type="SAM" id="Phobius"/>
    </source>
</evidence>
<dbReference type="PANTHER" id="PTHR43424">
    <property type="entry name" value="LOCUS PUTATIVE PROTEIN 1-RELATED"/>
    <property type="match status" value="1"/>
</dbReference>
<dbReference type="InterPro" id="IPR052556">
    <property type="entry name" value="PolySynth_Transporter"/>
</dbReference>
<keyword evidence="2 5" id="KW-0812">Transmembrane</keyword>
<feature type="transmembrane region" description="Helical" evidence="5">
    <location>
        <begin position="194"/>
        <end position="217"/>
    </location>
</feature>
<gene>
    <name evidence="6" type="ORF">JDW22_09415</name>
</gene>
<feature type="transmembrane region" description="Helical" evidence="5">
    <location>
        <begin position="237"/>
        <end position="256"/>
    </location>
</feature>
<feature type="transmembrane region" description="Helical" evidence="5">
    <location>
        <begin position="160"/>
        <end position="182"/>
    </location>
</feature>
<evidence type="ECO:0000313" key="7">
    <source>
        <dbReference type="Proteomes" id="UP000614058"/>
    </source>
</evidence>
<dbReference type="PANTHER" id="PTHR43424:SF1">
    <property type="entry name" value="LOCUS PUTATIVE PROTEIN 1-RELATED"/>
    <property type="match status" value="1"/>
</dbReference>
<keyword evidence="3 5" id="KW-1133">Transmembrane helix</keyword>
<comment type="subcellular location">
    <subcellularLocation>
        <location evidence="1">Membrane</location>
        <topology evidence="1">Multi-pass membrane protein</topology>
    </subcellularLocation>
</comment>
<dbReference type="InterPro" id="IPR002797">
    <property type="entry name" value="Polysacc_synth"/>
</dbReference>
<comment type="caution">
    <text evidence="6">The sequence shown here is derived from an EMBL/GenBank/DDBJ whole genome shotgun (WGS) entry which is preliminary data.</text>
</comment>
<feature type="transmembrane region" description="Helical" evidence="5">
    <location>
        <begin position="316"/>
        <end position="335"/>
    </location>
</feature>
<evidence type="ECO:0000256" key="4">
    <source>
        <dbReference type="ARBA" id="ARBA00023136"/>
    </source>
</evidence>
<feature type="transmembrane region" description="Helical" evidence="5">
    <location>
        <begin position="347"/>
        <end position="366"/>
    </location>
</feature>
<dbReference type="EMBL" id="JAEHNZ010000003">
    <property type="protein sequence ID" value="MBK0396783.1"/>
    <property type="molecule type" value="Genomic_DNA"/>
</dbReference>
<protein>
    <submittedName>
        <fullName evidence="6">Oligosaccharide flippase family protein</fullName>
    </submittedName>
</protein>
<evidence type="ECO:0000256" key="1">
    <source>
        <dbReference type="ARBA" id="ARBA00004141"/>
    </source>
</evidence>
<evidence type="ECO:0000256" key="3">
    <source>
        <dbReference type="ARBA" id="ARBA00022989"/>
    </source>
</evidence>
<dbReference type="Pfam" id="PF01943">
    <property type="entry name" value="Polysacc_synt"/>
    <property type="match status" value="1"/>
</dbReference>
<accession>A0ABS1BU47</accession>
<feature type="transmembrane region" description="Helical" evidence="5">
    <location>
        <begin position="7"/>
        <end position="28"/>
    </location>
</feature>
<feature type="transmembrane region" description="Helical" evidence="5">
    <location>
        <begin position="372"/>
        <end position="392"/>
    </location>
</feature>
<feature type="transmembrane region" description="Helical" evidence="5">
    <location>
        <begin position="104"/>
        <end position="123"/>
    </location>
</feature>
<keyword evidence="7" id="KW-1185">Reference proteome</keyword>
<evidence type="ECO:0000256" key="2">
    <source>
        <dbReference type="ARBA" id="ARBA00022692"/>
    </source>
</evidence>